<dbReference type="RefSeq" id="WP_018082974.1">
    <property type="nucleotide sequence ID" value="NZ_AQWM01000021.1"/>
</dbReference>
<comment type="similarity">
    <text evidence="1">Belongs to the glycosyl hydrolase 16 family.</text>
</comment>
<accession>V4P688</accession>
<dbReference type="Pfam" id="PF00722">
    <property type="entry name" value="Glyco_hydro_16"/>
    <property type="match status" value="1"/>
</dbReference>
<organism evidence="4 5">
    <name type="scientific">Asticcacaulis benevestitus DSM 16100 = ATCC BAA-896</name>
    <dbReference type="NCBI Taxonomy" id="1121022"/>
    <lineage>
        <taxon>Bacteria</taxon>
        <taxon>Pseudomonadati</taxon>
        <taxon>Pseudomonadota</taxon>
        <taxon>Alphaproteobacteria</taxon>
        <taxon>Caulobacterales</taxon>
        <taxon>Caulobacteraceae</taxon>
        <taxon>Asticcacaulis</taxon>
    </lineage>
</organism>
<comment type="caution">
    <text evidence="4">The sequence shown here is derived from an EMBL/GenBank/DDBJ whole genome shotgun (WGS) entry which is preliminary data.</text>
</comment>
<dbReference type="STRING" id="1121022.GCA_000376105_03301"/>
<feature type="domain" description="GH16" evidence="3">
    <location>
        <begin position="29"/>
        <end position="288"/>
    </location>
</feature>
<dbReference type="AlphaFoldDB" id="V4P688"/>
<dbReference type="SUPFAM" id="SSF49899">
    <property type="entry name" value="Concanavalin A-like lectins/glucanases"/>
    <property type="match status" value="1"/>
</dbReference>
<dbReference type="GO" id="GO:0004553">
    <property type="term" value="F:hydrolase activity, hydrolyzing O-glycosyl compounds"/>
    <property type="evidence" value="ECO:0007669"/>
    <property type="project" value="InterPro"/>
</dbReference>
<dbReference type="eggNOG" id="COG2273">
    <property type="taxonomic scope" value="Bacteria"/>
</dbReference>
<dbReference type="PANTHER" id="PTHR10963">
    <property type="entry name" value="GLYCOSYL HYDROLASE-RELATED"/>
    <property type="match status" value="1"/>
</dbReference>
<keyword evidence="2" id="KW-0732">Signal</keyword>
<dbReference type="GO" id="GO:0005975">
    <property type="term" value="P:carbohydrate metabolic process"/>
    <property type="evidence" value="ECO:0007669"/>
    <property type="project" value="InterPro"/>
</dbReference>
<dbReference type="OrthoDB" id="9809583at2"/>
<dbReference type="InterPro" id="IPR050546">
    <property type="entry name" value="Glycosyl_Hydrlase_16"/>
</dbReference>
<evidence type="ECO:0000259" key="3">
    <source>
        <dbReference type="PROSITE" id="PS51762"/>
    </source>
</evidence>
<dbReference type="PANTHER" id="PTHR10963:SF55">
    <property type="entry name" value="GLYCOSIDE HYDROLASE FAMILY 16 PROTEIN"/>
    <property type="match status" value="1"/>
</dbReference>
<keyword evidence="5" id="KW-1185">Reference proteome</keyword>
<dbReference type="EMBL" id="AWGB01000029">
    <property type="protein sequence ID" value="ESQ89477.1"/>
    <property type="molecule type" value="Genomic_DNA"/>
</dbReference>
<proteinExistence type="inferred from homology"/>
<dbReference type="InterPro" id="IPR013320">
    <property type="entry name" value="ConA-like_dom_sf"/>
</dbReference>
<feature type="signal peptide" evidence="2">
    <location>
        <begin position="1"/>
        <end position="21"/>
    </location>
</feature>
<dbReference type="InterPro" id="IPR000757">
    <property type="entry name" value="Beta-glucanase-like"/>
</dbReference>
<evidence type="ECO:0000313" key="4">
    <source>
        <dbReference type="EMBL" id="ESQ89477.1"/>
    </source>
</evidence>
<evidence type="ECO:0000256" key="2">
    <source>
        <dbReference type="SAM" id="SignalP"/>
    </source>
</evidence>
<evidence type="ECO:0000313" key="5">
    <source>
        <dbReference type="Proteomes" id="UP000017837"/>
    </source>
</evidence>
<dbReference type="CDD" id="cd08023">
    <property type="entry name" value="GH16_laminarinase_like"/>
    <property type="match status" value="1"/>
</dbReference>
<dbReference type="PROSITE" id="PS51762">
    <property type="entry name" value="GH16_2"/>
    <property type="match status" value="1"/>
</dbReference>
<dbReference type="PATRIC" id="fig|1121022.4.peg.2838"/>
<feature type="chain" id="PRO_5004724563" description="GH16 domain-containing protein" evidence="2">
    <location>
        <begin position="22"/>
        <end position="288"/>
    </location>
</feature>
<dbReference type="Proteomes" id="UP000017837">
    <property type="component" value="Unassembled WGS sequence"/>
</dbReference>
<dbReference type="Gene3D" id="2.60.120.200">
    <property type="match status" value="1"/>
</dbReference>
<evidence type="ECO:0000256" key="1">
    <source>
        <dbReference type="ARBA" id="ARBA00006865"/>
    </source>
</evidence>
<sequence length="288" mass="32380">MLSFIKLIPLAGLVLPLVALADPSVKPAADTLSIDEPGGVPQGYKLAWSDEFASPGLPDARLWRYDTQANKHGWANHEAQYYADARPENSRVEDGHLVIEARKEDLKDKADWGGQPYSSARLLSKTTYTYGYVEVRAQLPCGLGTWPAIWQLPAMENMRWPDDGEIDIMEYVGWDKDVIYHTVHTGAYNHVKGTQKGILKAMPAVCGEWHTYSLLWTPDAIKEGVDGRFFFEFRNDGKADKASWPFNRAHMLILNLAVGGDFGGKTGVDDTTMPWQFKIDYVRVYQKP</sequence>
<protein>
    <recommendedName>
        <fullName evidence="3">GH16 domain-containing protein</fullName>
    </recommendedName>
</protein>
<reference evidence="4 5" key="1">
    <citation type="journal article" date="2014" name="Nature">
        <title>Sequential evolution of bacterial morphology by co-option of a developmental regulator.</title>
        <authorList>
            <person name="Jiang C."/>
            <person name="Brown P.J."/>
            <person name="Ducret A."/>
            <person name="Brun Y.V."/>
        </authorList>
    </citation>
    <scope>NUCLEOTIDE SEQUENCE [LARGE SCALE GENOMIC DNA]</scope>
    <source>
        <strain evidence="4 5">DSM 16100</strain>
    </source>
</reference>
<name>V4P688_9CAUL</name>
<gene>
    <name evidence="4" type="ORF">ABENE_13945</name>
</gene>